<organism evidence="6 7">
    <name type="scientific">Diaporthe australafricana</name>
    <dbReference type="NCBI Taxonomy" id="127596"/>
    <lineage>
        <taxon>Eukaryota</taxon>
        <taxon>Fungi</taxon>
        <taxon>Dikarya</taxon>
        <taxon>Ascomycota</taxon>
        <taxon>Pezizomycotina</taxon>
        <taxon>Sordariomycetes</taxon>
        <taxon>Sordariomycetidae</taxon>
        <taxon>Diaporthales</taxon>
        <taxon>Diaporthaceae</taxon>
        <taxon>Diaporthe</taxon>
    </lineage>
</organism>
<feature type="compositionally biased region" description="Polar residues" evidence="5">
    <location>
        <begin position="574"/>
        <end position="599"/>
    </location>
</feature>
<keyword evidence="3" id="KW-0238">DNA-binding</keyword>
<comment type="caution">
    <text evidence="6">The sequence shown here is derived from an EMBL/GenBank/DDBJ whole genome shotgun (WGS) entry which is preliminary data.</text>
</comment>
<gene>
    <name evidence="6" type="ORF">Daus18300_004122</name>
</gene>
<dbReference type="InterPro" id="IPR050987">
    <property type="entry name" value="AtrR-like"/>
</dbReference>
<evidence type="ECO:0000313" key="7">
    <source>
        <dbReference type="Proteomes" id="UP001583177"/>
    </source>
</evidence>
<dbReference type="Proteomes" id="UP001583177">
    <property type="component" value="Unassembled WGS sequence"/>
</dbReference>
<reference evidence="6 7" key="1">
    <citation type="journal article" date="2024" name="IMA Fungus">
        <title>IMA Genome - F19 : A genome assembly and annotation guide to empower mycologists, including annotated draft genome sequences of Ceratocystis pirilliformis, Diaporthe australafricana, Fusarium ophioides, Paecilomyces lecythidis, and Sporothrix stenoceras.</title>
        <authorList>
            <person name="Aylward J."/>
            <person name="Wilson A.M."/>
            <person name="Visagie C.M."/>
            <person name="Spraker J."/>
            <person name="Barnes I."/>
            <person name="Buitendag C."/>
            <person name="Ceriani C."/>
            <person name="Del Mar Angel L."/>
            <person name="du Plessis D."/>
            <person name="Fuchs T."/>
            <person name="Gasser K."/>
            <person name="Kramer D."/>
            <person name="Li W."/>
            <person name="Munsamy K."/>
            <person name="Piso A."/>
            <person name="Price J.L."/>
            <person name="Sonnekus B."/>
            <person name="Thomas C."/>
            <person name="van der Nest A."/>
            <person name="van Dijk A."/>
            <person name="van Heerden A."/>
            <person name="van Vuuren N."/>
            <person name="Yilmaz N."/>
            <person name="Duong T.A."/>
            <person name="van der Merwe N.A."/>
            <person name="Wingfield M.J."/>
            <person name="Wingfield B.D."/>
        </authorList>
    </citation>
    <scope>NUCLEOTIDE SEQUENCE [LARGE SCALE GENOMIC DNA]</scope>
    <source>
        <strain evidence="6 7">CMW 18300</strain>
    </source>
</reference>
<accession>A0ABR3XB63</accession>
<comment type="subcellular location">
    <subcellularLocation>
        <location evidence="1">Nucleus</location>
    </subcellularLocation>
</comment>
<dbReference type="CDD" id="cd12148">
    <property type="entry name" value="fungal_TF_MHR"/>
    <property type="match status" value="1"/>
</dbReference>
<evidence type="ECO:0000256" key="1">
    <source>
        <dbReference type="ARBA" id="ARBA00004123"/>
    </source>
</evidence>
<dbReference type="PANTHER" id="PTHR46910">
    <property type="entry name" value="TRANSCRIPTION FACTOR PDR1"/>
    <property type="match status" value="1"/>
</dbReference>
<feature type="region of interest" description="Disordered" evidence="5">
    <location>
        <begin position="574"/>
        <end position="604"/>
    </location>
</feature>
<keyword evidence="7" id="KW-1185">Reference proteome</keyword>
<sequence length="632" mass="71313">MEVVLLERYAVYEDRLMRANEPTVDYPVVLPLSASHGLPLIDVNATRTAIDSFYSSSGKIFHAFNKQQTERALSNIIEHQGVPYEAHQADVCCVMAIAAVGAQYVNSRETDKPQEETFYEAAKRYFDYVVENQPLDAVKICALLAMFNTFGKAMVALAYIDIGLSMSRRFGLDSRQCRQPNLTRAAWVDYRRAWRTLIFFSTWLSSTLGCLTSNGSHMSPSPLDMDVCDIRDISEIIQTELSKIAILKAQLLTIQASSKDMPFLPTRPVVQELQQWFDNLPKELRIERMGDVEVPLEARRSLCHIHLLYLGALMLLYRSIAAQHLQSQETGSNRKMPLKLHGETVADYSERGLLAAISSARILKFALNEDWIFKRCWLIIFQAFISSVIILHAAAQQKLHDSGRDHWKTLLDYVQMCMEILAFCGTTDRIATQFHVQLKNIYDALLEDQLTINNGDIVTTGDGLPAVHQASIGTEAAETLYQDHVSSGDEYLLTFPPGTTPDQRKMSLHLLGMLCRPYNDPSQEQQTEAALKARWECESTHYEDIRMIEQIDWEFERAKPFRWDPALLSPGSSSFLSREDTLSSVSCTEDRGSTGSESNDAPIEPRNSIGLLWLLGSRSPSGWLPTDQLKPA</sequence>
<keyword evidence="2" id="KW-0479">Metal-binding</keyword>
<evidence type="ECO:0008006" key="8">
    <source>
        <dbReference type="Google" id="ProtNLM"/>
    </source>
</evidence>
<keyword evidence="4" id="KW-0539">Nucleus</keyword>
<proteinExistence type="predicted"/>
<name>A0ABR3XB63_9PEZI</name>
<evidence type="ECO:0000256" key="3">
    <source>
        <dbReference type="ARBA" id="ARBA00023125"/>
    </source>
</evidence>
<evidence type="ECO:0000256" key="5">
    <source>
        <dbReference type="SAM" id="MobiDB-lite"/>
    </source>
</evidence>
<evidence type="ECO:0000256" key="2">
    <source>
        <dbReference type="ARBA" id="ARBA00022723"/>
    </source>
</evidence>
<protein>
    <recommendedName>
        <fullName evidence="8">Transcription factor domain-containing protein</fullName>
    </recommendedName>
</protein>
<dbReference type="EMBL" id="JAWRVE010000027">
    <property type="protein sequence ID" value="KAL1872981.1"/>
    <property type="molecule type" value="Genomic_DNA"/>
</dbReference>
<evidence type="ECO:0000313" key="6">
    <source>
        <dbReference type="EMBL" id="KAL1872981.1"/>
    </source>
</evidence>
<evidence type="ECO:0000256" key="4">
    <source>
        <dbReference type="ARBA" id="ARBA00023242"/>
    </source>
</evidence>
<dbReference type="PANTHER" id="PTHR46910:SF3">
    <property type="entry name" value="HALOTOLERANCE PROTEIN 9-RELATED"/>
    <property type="match status" value="1"/>
</dbReference>